<dbReference type="InterPro" id="IPR010985">
    <property type="entry name" value="Ribbon_hlx_hlx"/>
</dbReference>
<comment type="caution">
    <text evidence="5">The sequence shown here is derived from an EMBL/GenBank/DDBJ whole genome shotgun (WGS) entry which is preliminary data.</text>
</comment>
<dbReference type="InterPro" id="IPR035069">
    <property type="entry name" value="TTHA1013/TTHA0281-like"/>
</dbReference>
<dbReference type="InterPro" id="IPR031807">
    <property type="entry name" value="HicB-like"/>
</dbReference>
<feature type="domain" description="Arc-like DNA binding" evidence="3">
    <location>
        <begin position="80"/>
        <end position="116"/>
    </location>
</feature>
<organism evidence="5">
    <name type="scientific">Thermorudis peleae</name>
    <dbReference type="NCBI Taxonomy" id="1382356"/>
    <lineage>
        <taxon>Bacteria</taxon>
        <taxon>Pseudomonadati</taxon>
        <taxon>Thermomicrobiota</taxon>
        <taxon>Thermomicrobia</taxon>
        <taxon>Thermomicrobia incertae sedis</taxon>
        <taxon>Thermorudis</taxon>
    </lineage>
</organism>
<protein>
    <submittedName>
        <fullName evidence="5">Toxin-antitoxin system HicB family antitoxin</fullName>
    </submittedName>
</protein>
<accession>A0A831X735</accession>
<feature type="domain" description="HicB-like antitoxin of toxin-antitoxin system" evidence="4">
    <location>
        <begin position="14"/>
        <end position="71"/>
    </location>
</feature>
<proteinExistence type="predicted"/>
<dbReference type="Pfam" id="PF03869">
    <property type="entry name" value="Arc"/>
    <property type="match status" value="1"/>
</dbReference>
<dbReference type="AlphaFoldDB" id="A0A831X735"/>
<dbReference type="InterPro" id="IPR013321">
    <property type="entry name" value="Arc_rbn_hlx_hlx"/>
</dbReference>
<keyword evidence="1" id="KW-0175">Coiled coil</keyword>
<dbReference type="SUPFAM" id="SSF143100">
    <property type="entry name" value="TTHA1013/TTHA0281-like"/>
    <property type="match status" value="1"/>
</dbReference>
<sequence length="194" mass="22136">MARKTLQEYLDTPYPYTVEPDPEGGFVVIFPDLPGCATVAETPEEIHPMAEEARRLWIETVYEEGMDVPEPLLRAQYSGRFVLRMPRSLHRRLAEAARRNGVSLNTYTVALIERALGSTAKDQRLERIERRLERIERRLVDLSTRFDLDVRVKESPFRVEWETTPDASPAPVGEPERGSGQRDRFTLIKGGVAA</sequence>
<dbReference type="Gene3D" id="3.30.160.250">
    <property type="match status" value="1"/>
</dbReference>
<dbReference type="GO" id="GO:0006355">
    <property type="term" value="P:regulation of DNA-templated transcription"/>
    <property type="evidence" value="ECO:0007669"/>
    <property type="project" value="InterPro"/>
</dbReference>
<dbReference type="SUPFAM" id="SSF47598">
    <property type="entry name" value="Ribbon-helix-helix"/>
    <property type="match status" value="1"/>
</dbReference>
<name>A0A831X735_9BACT</name>
<evidence type="ECO:0000259" key="4">
    <source>
        <dbReference type="Pfam" id="PF15919"/>
    </source>
</evidence>
<dbReference type="InterPro" id="IPR051404">
    <property type="entry name" value="TA_system_antitoxin"/>
</dbReference>
<dbReference type="InterPro" id="IPR005569">
    <property type="entry name" value="Arc_DNA-bd_dom"/>
</dbReference>
<evidence type="ECO:0000259" key="3">
    <source>
        <dbReference type="Pfam" id="PF03869"/>
    </source>
</evidence>
<evidence type="ECO:0000313" key="5">
    <source>
        <dbReference type="EMBL" id="HEG90762.1"/>
    </source>
</evidence>
<evidence type="ECO:0000256" key="2">
    <source>
        <dbReference type="SAM" id="MobiDB-lite"/>
    </source>
</evidence>
<dbReference type="PANTHER" id="PTHR34504">
    <property type="entry name" value="ANTITOXIN HICB"/>
    <property type="match status" value="1"/>
</dbReference>
<feature type="compositionally biased region" description="Basic and acidic residues" evidence="2">
    <location>
        <begin position="174"/>
        <end position="186"/>
    </location>
</feature>
<reference evidence="5" key="1">
    <citation type="journal article" date="2020" name="mSystems">
        <title>Genome- and Community-Level Interaction Insights into Carbon Utilization and Element Cycling Functions of Hydrothermarchaeota in Hydrothermal Sediment.</title>
        <authorList>
            <person name="Zhou Z."/>
            <person name="Liu Y."/>
            <person name="Xu W."/>
            <person name="Pan J."/>
            <person name="Luo Z.H."/>
            <person name="Li M."/>
        </authorList>
    </citation>
    <scope>NUCLEOTIDE SEQUENCE [LARGE SCALE GENOMIC DNA]</scope>
    <source>
        <strain evidence="5">SpSt-210</strain>
    </source>
</reference>
<gene>
    <name evidence="5" type="ORF">ENP34_04880</name>
</gene>
<dbReference type="EMBL" id="DSIY01000113">
    <property type="protein sequence ID" value="HEG90762.1"/>
    <property type="molecule type" value="Genomic_DNA"/>
</dbReference>
<feature type="coiled-coil region" evidence="1">
    <location>
        <begin position="118"/>
        <end position="145"/>
    </location>
</feature>
<dbReference type="PANTHER" id="PTHR34504:SF2">
    <property type="entry name" value="UPF0150 PROTEIN SSL0259"/>
    <property type="match status" value="1"/>
</dbReference>
<dbReference type="GO" id="GO:0003677">
    <property type="term" value="F:DNA binding"/>
    <property type="evidence" value="ECO:0007669"/>
    <property type="project" value="InterPro"/>
</dbReference>
<evidence type="ECO:0000256" key="1">
    <source>
        <dbReference type="SAM" id="Coils"/>
    </source>
</evidence>
<dbReference type="Pfam" id="PF15919">
    <property type="entry name" value="HicB_lk_antitox"/>
    <property type="match status" value="1"/>
</dbReference>
<dbReference type="Gene3D" id="1.10.1220.10">
    <property type="entry name" value="Met repressor-like"/>
    <property type="match status" value="1"/>
</dbReference>
<feature type="region of interest" description="Disordered" evidence="2">
    <location>
        <begin position="159"/>
        <end position="194"/>
    </location>
</feature>